<accession>A0ABM1BFT7</accession>
<dbReference type="PANTHER" id="PTHR24273">
    <property type="entry name" value="FI04643P-RELATED"/>
    <property type="match status" value="1"/>
</dbReference>
<dbReference type="Pfam" id="PF02494">
    <property type="entry name" value="HYR"/>
    <property type="match status" value="1"/>
</dbReference>
<organism evidence="3 4">
    <name type="scientific">Limulus polyphemus</name>
    <name type="common">Atlantic horseshoe crab</name>
    <dbReference type="NCBI Taxonomy" id="6850"/>
    <lineage>
        <taxon>Eukaryota</taxon>
        <taxon>Metazoa</taxon>
        <taxon>Ecdysozoa</taxon>
        <taxon>Arthropoda</taxon>
        <taxon>Chelicerata</taxon>
        <taxon>Merostomata</taxon>
        <taxon>Xiphosura</taxon>
        <taxon>Limulidae</taxon>
        <taxon>Limulus</taxon>
    </lineage>
</organism>
<evidence type="ECO:0000313" key="4">
    <source>
        <dbReference type="RefSeq" id="XP_013781145.1"/>
    </source>
</evidence>
<reference evidence="4" key="1">
    <citation type="submission" date="2025-08" db="UniProtKB">
        <authorList>
            <consortium name="RefSeq"/>
        </authorList>
    </citation>
    <scope>IDENTIFICATION</scope>
    <source>
        <tissue evidence="4">Muscle</tissue>
    </source>
</reference>
<evidence type="ECO:0000256" key="1">
    <source>
        <dbReference type="ARBA" id="ARBA00022737"/>
    </source>
</evidence>
<evidence type="ECO:0000313" key="3">
    <source>
        <dbReference type="Proteomes" id="UP000694941"/>
    </source>
</evidence>
<dbReference type="PANTHER" id="PTHR24273:SF32">
    <property type="entry name" value="HYALIN"/>
    <property type="match status" value="1"/>
</dbReference>
<sequence length="141" mass="16081">MELEHIKVLPTWVKVQEDNEFSAGVTEVIFTATEPHTNKTTSCIMQVEIQDKEPPVVIYCPESFEVESDSLLPTQVNWTEPIFKDNVMVEEVRRSQGPGTQFSVGTHTISYRAKDKAGNFAHCTFEIHVKEIRRKKDNTNA</sequence>
<dbReference type="InterPro" id="IPR003410">
    <property type="entry name" value="HYR_dom"/>
</dbReference>
<protein>
    <submittedName>
        <fullName evidence="4">Uncharacterized protein LOC106465461</fullName>
    </submittedName>
</protein>
<keyword evidence="3" id="KW-1185">Reference proteome</keyword>
<dbReference type="PROSITE" id="PS50825">
    <property type="entry name" value="HYR"/>
    <property type="match status" value="1"/>
</dbReference>
<feature type="domain" description="HYR" evidence="2">
    <location>
        <begin position="50"/>
        <end position="131"/>
    </location>
</feature>
<gene>
    <name evidence="4" type="primary">LOC106465461</name>
</gene>
<name>A0ABM1BFT7_LIMPO</name>
<dbReference type="GeneID" id="106465461"/>
<evidence type="ECO:0000259" key="2">
    <source>
        <dbReference type="PROSITE" id="PS50825"/>
    </source>
</evidence>
<dbReference type="Proteomes" id="UP000694941">
    <property type="component" value="Unplaced"/>
</dbReference>
<proteinExistence type="predicted"/>
<dbReference type="RefSeq" id="XP_013781145.1">
    <property type="nucleotide sequence ID" value="XM_013925691.2"/>
</dbReference>
<keyword evidence="1" id="KW-0677">Repeat</keyword>